<accession>A0A151TVL0</accession>
<organism evidence="2 3">
    <name type="scientific">Cajanus cajan</name>
    <name type="common">Pigeon pea</name>
    <name type="synonym">Cajanus indicus</name>
    <dbReference type="NCBI Taxonomy" id="3821"/>
    <lineage>
        <taxon>Eukaryota</taxon>
        <taxon>Viridiplantae</taxon>
        <taxon>Streptophyta</taxon>
        <taxon>Embryophyta</taxon>
        <taxon>Tracheophyta</taxon>
        <taxon>Spermatophyta</taxon>
        <taxon>Magnoliopsida</taxon>
        <taxon>eudicotyledons</taxon>
        <taxon>Gunneridae</taxon>
        <taxon>Pentapetalae</taxon>
        <taxon>rosids</taxon>
        <taxon>fabids</taxon>
        <taxon>Fabales</taxon>
        <taxon>Fabaceae</taxon>
        <taxon>Papilionoideae</taxon>
        <taxon>50 kb inversion clade</taxon>
        <taxon>NPAAA clade</taxon>
        <taxon>indigoferoid/millettioid clade</taxon>
        <taxon>Phaseoleae</taxon>
        <taxon>Cajanus</taxon>
    </lineage>
</organism>
<dbReference type="STRING" id="3821.A0A151TVL0"/>
<name>A0A151TVL0_CAJCA</name>
<dbReference type="Pfam" id="PF03140">
    <property type="entry name" value="DUF247"/>
    <property type="match status" value="1"/>
</dbReference>
<dbReference type="AlphaFoldDB" id="A0A151TVL0"/>
<keyword evidence="3" id="KW-1185">Reference proteome</keyword>
<sequence>MHVLDVYRKTLIQQGPTHRTRVSKASRRKLWWGSWEQEGEIIRSATELQDAGVQFKKSRSQSLSDVSFMKGVLRLPTLVVDDTTEYMFLNMMAFERLHGGAGNEVSAYVFFMDTMIDSEMDVAVLHRTGIVVNALGSEKAVAQLFNSLSRDVAVDGEGVLDVVRMSVSNYCKQPWNLWRANLIHTYFRNPWALVSLVAALFLFALTILQTFFTIAQYYQPPDHSSPFIIPSPRPWHRP</sequence>
<proteinExistence type="predicted"/>
<keyword evidence="1" id="KW-1133">Transmembrane helix</keyword>
<gene>
    <name evidence="2" type="ORF">KK1_010284</name>
</gene>
<keyword evidence="1" id="KW-0472">Membrane</keyword>
<dbReference type="PANTHER" id="PTHR31170">
    <property type="entry name" value="BNAC04G53230D PROTEIN"/>
    <property type="match status" value="1"/>
</dbReference>
<dbReference type="Gramene" id="C.cajan_10000.t">
    <property type="protein sequence ID" value="C.cajan_10000.t.cds1"/>
    <property type="gene ID" value="C.cajan_10000"/>
</dbReference>
<dbReference type="OMA" id="SFIHTYF"/>
<evidence type="ECO:0000313" key="2">
    <source>
        <dbReference type="EMBL" id="KYP71041.1"/>
    </source>
</evidence>
<dbReference type="InterPro" id="IPR004158">
    <property type="entry name" value="DUF247_pln"/>
</dbReference>
<evidence type="ECO:0000256" key="1">
    <source>
        <dbReference type="SAM" id="Phobius"/>
    </source>
</evidence>
<dbReference type="Proteomes" id="UP000075243">
    <property type="component" value="Chromosome 3"/>
</dbReference>
<protein>
    <submittedName>
        <fullName evidence="2">UPF0481 protein At3g47200 family</fullName>
    </submittedName>
</protein>
<dbReference type="PANTHER" id="PTHR31170:SF18">
    <property type="entry name" value="(WILD MALAYSIAN BANANA) HYPOTHETICAL PROTEIN"/>
    <property type="match status" value="1"/>
</dbReference>
<reference evidence="2 3" key="1">
    <citation type="journal article" date="2012" name="Nat. Biotechnol.">
        <title>Draft genome sequence of pigeonpea (Cajanus cajan), an orphan legume crop of resource-poor farmers.</title>
        <authorList>
            <person name="Varshney R.K."/>
            <person name="Chen W."/>
            <person name="Li Y."/>
            <person name="Bharti A.K."/>
            <person name="Saxena R.K."/>
            <person name="Schlueter J.A."/>
            <person name="Donoghue M.T."/>
            <person name="Azam S."/>
            <person name="Fan G."/>
            <person name="Whaley A.M."/>
            <person name="Farmer A.D."/>
            <person name="Sheridan J."/>
            <person name="Iwata A."/>
            <person name="Tuteja R."/>
            <person name="Penmetsa R.V."/>
            <person name="Wu W."/>
            <person name="Upadhyaya H.D."/>
            <person name="Yang S.P."/>
            <person name="Shah T."/>
            <person name="Saxena K.B."/>
            <person name="Michael T."/>
            <person name="McCombie W.R."/>
            <person name="Yang B."/>
            <person name="Zhang G."/>
            <person name="Yang H."/>
            <person name="Wang J."/>
            <person name="Spillane C."/>
            <person name="Cook D.R."/>
            <person name="May G.D."/>
            <person name="Xu X."/>
            <person name="Jackson S.A."/>
        </authorList>
    </citation>
    <scope>NUCLEOTIDE SEQUENCE [LARGE SCALE GENOMIC DNA]</scope>
    <source>
        <strain evidence="3">cv. Asha</strain>
    </source>
</reference>
<evidence type="ECO:0000313" key="3">
    <source>
        <dbReference type="Proteomes" id="UP000075243"/>
    </source>
</evidence>
<keyword evidence="1" id="KW-0812">Transmembrane</keyword>
<dbReference type="EMBL" id="CM003605">
    <property type="protein sequence ID" value="KYP71041.1"/>
    <property type="molecule type" value="Genomic_DNA"/>
</dbReference>
<feature type="transmembrane region" description="Helical" evidence="1">
    <location>
        <begin position="191"/>
        <end position="218"/>
    </location>
</feature>